<dbReference type="Pfam" id="PF00101">
    <property type="entry name" value="RuBisCO_small"/>
    <property type="match status" value="1"/>
</dbReference>
<dbReference type="CDD" id="cd03527">
    <property type="entry name" value="RuBisCO_small"/>
    <property type="match status" value="1"/>
</dbReference>
<dbReference type="PANTHER" id="PTHR31262">
    <property type="entry name" value="RIBULOSE BISPHOSPHATE CARBOXYLASE SMALL CHAIN 1, CHLOROPLASTIC"/>
    <property type="match status" value="1"/>
</dbReference>
<dbReference type="Proteomes" id="UP000325292">
    <property type="component" value="Chromosome"/>
</dbReference>
<reference evidence="5 6" key="1">
    <citation type="journal article" date="2019" name="Sci. Rep.">
        <title>Sulfobacillus thermotolerans: new insights into resistance and metabolic capacities of acidophilic chemolithotrophs.</title>
        <authorList>
            <person name="Panyushkina A.E."/>
            <person name="Babenko V.V."/>
            <person name="Nikitina A.S."/>
            <person name="Selezneva O.V."/>
            <person name="Tsaplina I.A."/>
            <person name="Letarova M.A."/>
            <person name="Kostryukova E.S."/>
            <person name="Letarov A.V."/>
        </authorList>
    </citation>
    <scope>NUCLEOTIDE SEQUENCE [LARGE SCALE GENOMIC DNA]</scope>
    <source>
        <strain evidence="5 6">Kr1</strain>
    </source>
</reference>
<dbReference type="Gene3D" id="3.30.190.10">
    <property type="entry name" value="Ribulose bisphosphate carboxylase, small subunit"/>
    <property type="match status" value="1"/>
</dbReference>
<dbReference type="PANTHER" id="PTHR31262:SF23">
    <property type="entry name" value="RIBULOSE BISPHOSPHATE CARBOXYLASE SMALL SUBUNIT"/>
    <property type="match status" value="1"/>
</dbReference>
<keyword evidence="2" id="KW-0120">Carbon dioxide fixation</keyword>
<dbReference type="InterPro" id="IPR000894">
    <property type="entry name" value="RuBisCO_ssu_dom"/>
</dbReference>
<organism evidence="5 6">
    <name type="scientific">Sulfobacillus thermotolerans</name>
    <dbReference type="NCBI Taxonomy" id="338644"/>
    <lineage>
        <taxon>Bacteria</taxon>
        <taxon>Bacillati</taxon>
        <taxon>Bacillota</taxon>
        <taxon>Clostridia</taxon>
        <taxon>Eubacteriales</taxon>
        <taxon>Clostridiales Family XVII. Incertae Sedis</taxon>
        <taxon>Sulfobacillus</taxon>
    </lineage>
</organism>
<dbReference type="InterPro" id="IPR036385">
    <property type="entry name" value="RuBisCO_ssu_sf"/>
</dbReference>
<protein>
    <submittedName>
        <fullName evidence="5">Ribulose bisphosphate carboxylase small subunit</fullName>
    </submittedName>
</protein>
<feature type="domain" description="Ribulose bisphosphate carboxylase small subunit" evidence="4">
    <location>
        <begin position="6"/>
        <end position="105"/>
    </location>
</feature>
<dbReference type="SMART" id="SM00961">
    <property type="entry name" value="RuBisCO_small"/>
    <property type="match status" value="1"/>
</dbReference>
<evidence type="ECO:0000256" key="3">
    <source>
        <dbReference type="ARBA" id="ARBA00038826"/>
    </source>
</evidence>
<sequence length="142" mass="16763">MAFYLTQGTFSFLPPFSDDEIKNQINYALDHNWPLSLEFTDDPHPRNTYWSMWGLPMFDLKDPAAILYEVNECRKAYPNHYIRLNAYDQRRGKQTIAMSFIVNRPANDPGFGLIRQEAQDRRMRYTLHSYATDKPSGERFTD</sequence>
<evidence type="ECO:0000313" key="5">
    <source>
        <dbReference type="EMBL" id="AUW93456.1"/>
    </source>
</evidence>
<dbReference type="SUPFAM" id="SSF55239">
    <property type="entry name" value="RuBisCO, small subunit"/>
    <property type="match status" value="1"/>
</dbReference>
<gene>
    <name evidence="5" type="ORF">BXT84_05420</name>
</gene>
<name>A0ABM6RPW7_9FIRM</name>
<dbReference type="InterPro" id="IPR024681">
    <property type="entry name" value="RuBisCO_ssu"/>
</dbReference>
<keyword evidence="6" id="KW-1185">Reference proteome</keyword>
<accession>A0ABM6RPW7</accession>
<keyword evidence="1" id="KW-0113">Calvin cycle</keyword>
<comment type="subunit">
    <text evidence="3">Heterohexadecamer of 8 large and 8 small subunits.</text>
</comment>
<evidence type="ECO:0000313" key="6">
    <source>
        <dbReference type="Proteomes" id="UP000325292"/>
    </source>
</evidence>
<evidence type="ECO:0000256" key="2">
    <source>
        <dbReference type="ARBA" id="ARBA00023300"/>
    </source>
</evidence>
<evidence type="ECO:0000256" key="1">
    <source>
        <dbReference type="ARBA" id="ARBA00022567"/>
    </source>
</evidence>
<dbReference type="HAMAP" id="MF_00859">
    <property type="entry name" value="RuBisCO_S_bact"/>
    <property type="match status" value="1"/>
</dbReference>
<dbReference type="EMBL" id="CP019454">
    <property type="protein sequence ID" value="AUW93456.1"/>
    <property type="molecule type" value="Genomic_DNA"/>
</dbReference>
<evidence type="ECO:0000259" key="4">
    <source>
        <dbReference type="SMART" id="SM00961"/>
    </source>
</evidence>
<proteinExistence type="inferred from homology"/>